<keyword evidence="3" id="KW-1185">Reference proteome</keyword>
<dbReference type="PANTHER" id="PTHR43798:SF33">
    <property type="entry name" value="HYDROLASE, PUTATIVE (AFU_ORTHOLOGUE AFUA_2G14860)-RELATED"/>
    <property type="match status" value="1"/>
</dbReference>
<evidence type="ECO:0000313" key="2">
    <source>
        <dbReference type="EMBL" id="BDZ47624.1"/>
    </source>
</evidence>
<feature type="domain" description="AB hydrolase-1" evidence="1">
    <location>
        <begin position="29"/>
        <end position="239"/>
    </location>
</feature>
<evidence type="ECO:0000313" key="3">
    <source>
        <dbReference type="Proteomes" id="UP001321498"/>
    </source>
</evidence>
<dbReference type="SUPFAM" id="SSF53474">
    <property type="entry name" value="alpha/beta-Hydrolases"/>
    <property type="match status" value="1"/>
</dbReference>
<dbReference type="RefSeq" id="WP_286277497.1">
    <property type="nucleotide sequence ID" value="NZ_AP027731.1"/>
</dbReference>
<keyword evidence="2" id="KW-0378">Hydrolase</keyword>
<dbReference type="PANTHER" id="PTHR43798">
    <property type="entry name" value="MONOACYLGLYCEROL LIPASE"/>
    <property type="match status" value="1"/>
</dbReference>
<evidence type="ECO:0000259" key="1">
    <source>
        <dbReference type="Pfam" id="PF12697"/>
    </source>
</evidence>
<dbReference type="Gene3D" id="3.40.50.1820">
    <property type="entry name" value="alpha/beta hydrolase"/>
    <property type="match status" value="1"/>
</dbReference>
<dbReference type="InterPro" id="IPR029058">
    <property type="entry name" value="AB_hydrolase_fold"/>
</dbReference>
<protein>
    <submittedName>
        <fullName evidence="2">Alpha/beta hydrolase</fullName>
    </submittedName>
</protein>
<organism evidence="2 3">
    <name type="scientific">Naasia aerilata</name>
    <dbReference type="NCBI Taxonomy" id="1162966"/>
    <lineage>
        <taxon>Bacteria</taxon>
        <taxon>Bacillati</taxon>
        <taxon>Actinomycetota</taxon>
        <taxon>Actinomycetes</taxon>
        <taxon>Micrococcales</taxon>
        <taxon>Microbacteriaceae</taxon>
        <taxon>Naasia</taxon>
    </lineage>
</organism>
<dbReference type="GO" id="GO:0016787">
    <property type="term" value="F:hydrolase activity"/>
    <property type="evidence" value="ECO:0007669"/>
    <property type="project" value="UniProtKB-KW"/>
</dbReference>
<sequence length="256" mass="28168">MRWRTVSAFKHAGRTMLVKRLGADEGPHFVLVHGIGVASAYYRRLARALAPHGAVHAVELPGHGGAPKPAEPMSIEDYAGVVSAYVIQQGLVDPILVGQSMGTQVVTEAALQHPNLFRRVVLIGAVVNPRERSALHQGLRLLQDCMFFETPTSNWVVLRDYVRTGVRWYAATLPAMLGYHTEDALRRLTAETLVIRGGRDPISRHDWNLQMRRLIPLARFVEIPRKGHVVMYSAPEAVLAPILELAGLAATDAAAR</sequence>
<dbReference type="Pfam" id="PF12697">
    <property type="entry name" value="Abhydrolase_6"/>
    <property type="match status" value="1"/>
</dbReference>
<name>A0ABM8GGZ1_9MICO</name>
<dbReference type="Proteomes" id="UP001321498">
    <property type="component" value="Chromosome"/>
</dbReference>
<dbReference type="InterPro" id="IPR050266">
    <property type="entry name" value="AB_hydrolase_sf"/>
</dbReference>
<proteinExistence type="predicted"/>
<gene>
    <name evidence="2" type="ORF">GCM10025866_35330</name>
</gene>
<dbReference type="InterPro" id="IPR000073">
    <property type="entry name" value="AB_hydrolase_1"/>
</dbReference>
<dbReference type="EMBL" id="AP027731">
    <property type="protein sequence ID" value="BDZ47624.1"/>
    <property type="molecule type" value="Genomic_DNA"/>
</dbReference>
<accession>A0ABM8GGZ1</accession>
<reference evidence="3" key="1">
    <citation type="journal article" date="2019" name="Int. J. Syst. Evol. Microbiol.">
        <title>The Global Catalogue of Microorganisms (GCM) 10K type strain sequencing project: providing services to taxonomists for standard genome sequencing and annotation.</title>
        <authorList>
            <consortium name="The Broad Institute Genomics Platform"/>
            <consortium name="The Broad Institute Genome Sequencing Center for Infectious Disease"/>
            <person name="Wu L."/>
            <person name="Ma J."/>
        </authorList>
    </citation>
    <scope>NUCLEOTIDE SEQUENCE [LARGE SCALE GENOMIC DNA]</scope>
    <source>
        <strain evidence="3">NBRC 108725</strain>
    </source>
</reference>